<dbReference type="EMBL" id="HG793129">
    <property type="protein sequence ID" value="CDK28715.1"/>
    <property type="molecule type" value="Genomic_DNA"/>
</dbReference>
<keyword evidence="8" id="KW-1185">Reference proteome</keyword>
<sequence length="891" mass="100664">MTDLNSRKKTFSGCWTCRSRKVKCTMERPMCQRCVRAGVECTGYDIKLKWSIPIKFDTSGNSLPLEVSDNDYVRRRTVDFVKYTEDQTYETYDDIDKDLSDLQSFSPVPVDTTKLNGPFGVFRGCEGVDKNAKRHQTSSVSAHRSGLPDKAVSNVPTAEYQNVLSGPTASTPNSISQYSPSPSLGSSGYSMRPKAFKRNQSVYANPLDGFSGSADGNEWLSTELIGDALLTASALNGDMYFLDLFNGTGNDLGADHSEPQTMNLMPQSNARGLDPKSTVAQQHYMSAHVDPQQPEFIPDEVLQLLFHKKESVDKTADAQHTISQPNSRRATRTGEVFSIMLDADETTTMPSQIMTVSETEHIPPTLAIDKFGLPCNALTVKPMTRYLMNYYIDQVADMMTVIPLAKNPWKFIYFPRAIMAIGELGSLGRTSNAKNCLLNALLAVSAFNLQSKFTRNSDEMKHYLSLGIQLRQQATQYLKVCLDEDILTQKYKDVLVAVLSMVTIDVVWGTMSDCKVHLDICEKVIEKKMKVKKKLSSQATILHRIFSSLKMIQDSTSLENIQESEIFLNEQNYKEFIMDVNSPSDANIAKARSEPHQRRGSFDSVASTDSPAPRGVFHEKINDQGKIKIEFIVNNTENDSIELNPDAKDAEQGIPSFIDITRSSFQPSKNKVDDDVISSDAIYGLPNSLILLFSEVVYLYRFKTFHDQENRSLPPFFGKLAQDLERKILNWRLEWKLMSEDRTLTDSSSQSTADFLSPRYEGIYHHVMSFYHGLAVYFYRGVRNMNPLYLQERVEKVLNHLNEIQSIVEKNEGTFIIPLFWQGFVAGSEAMTVFLQKGFNLWGQNISKTGIGSYWVARQIMLEVWRRKNSNAKKHTWADVIHDWGTNVMLT</sequence>
<reference evidence="7" key="2">
    <citation type="submission" date="2014-02" db="EMBL/GenBank/DDBJ databases">
        <title>Complete DNA sequence of /Kuraishia capsulata/ illustrates novel genomic features among budding yeasts (/Saccharomycotina/).</title>
        <authorList>
            <person name="Morales L."/>
            <person name="Noel B."/>
            <person name="Porcel B."/>
            <person name="Marcet-Houben M."/>
            <person name="Hullo M-F."/>
            <person name="Sacerdot C."/>
            <person name="Tekaia F."/>
            <person name="Leh-Louis V."/>
            <person name="Despons L."/>
            <person name="Khanna V."/>
            <person name="Aury J-M."/>
            <person name="Barbe V."/>
            <person name="Couloux A."/>
            <person name="Labadie K."/>
            <person name="Pelletier E."/>
            <person name="Souciet J-L."/>
            <person name="Boekhout T."/>
            <person name="Gabaldon T."/>
            <person name="Wincker P."/>
            <person name="Dujon B."/>
        </authorList>
    </citation>
    <scope>NUCLEOTIDE SEQUENCE</scope>
    <source>
        <strain evidence="7">CBS 1993</strain>
    </source>
</reference>
<dbReference type="Pfam" id="PF11951">
    <property type="entry name" value="Fungal_trans_2"/>
    <property type="match status" value="1"/>
</dbReference>
<dbReference type="GO" id="GO:0005634">
    <property type="term" value="C:nucleus"/>
    <property type="evidence" value="ECO:0007669"/>
    <property type="project" value="EnsemblFungi"/>
</dbReference>
<reference evidence="7" key="1">
    <citation type="submission" date="2013-12" db="EMBL/GenBank/DDBJ databases">
        <authorList>
            <person name="Genoscope - CEA"/>
        </authorList>
    </citation>
    <scope>NUCLEOTIDE SEQUENCE</scope>
    <source>
        <strain evidence="7">CBS 1993</strain>
    </source>
</reference>
<dbReference type="PANTHER" id="PTHR31069">
    <property type="entry name" value="OLEATE-ACTIVATED TRANSCRIPTION FACTOR 1-RELATED"/>
    <property type="match status" value="1"/>
</dbReference>
<dbReference type="CDD" id="cd00067">
    <property type="entry name" value="GAL4"/>
    <property type="match status" value="1"/>
</dbReference>
<feature type="compositionally biased region" description="Low complexity" evidence="5">
    <location>
        <begin position="174"/>
        <end position="187"/>
    </location>
</feature>
<keyword evidence="3" id="KW-0804">Transcription</keyword>
<evidence type="ECO:0000259" key="6">
    <source>
        <dbReference type="PROSITE" id="PS50048"/>
    </source>
</evidence>
<gene>
    <name evidence="7" type="ORF">KUCA_T00004699001</name>
</gene>
<dbReference type="InterPro" id="IPR050675">
    <property type="entry name" value="OAF3"/>
</dbReference>
<evidence type="ECO:0000256" key="5">
    <source>
        <dbReference type="SAM" id="MobiDB-lite"/>
    </source>
</evidence>
<evidence type="ECO:0000256" key="2">
    <source>
        <dbReference type="ARBA" id="ARBA00023125"/>
    </source>
</evidence>
<dbReference type="Gene3D" id="4.10.240.10">
    <property type="entry name" value="Zn(2)-C6 fungal-type DNA-binding domain"/>
    <property type="match status" value="1"/>
</dbReference>
<evidence type="ECO:0000256" key="1">
    <source>
        <dbReference type="ARBA" id="ARBA00023015"/>
    </source>
</evidence>
<proteinExistence type="predicted"/>
<dbReference type="PANTHER" id="PTHR31069:SF32">
    <property type="entry name" value="ARGININE METABOLISM REGULATION PROTEIN II"/>
    <property type="match status" value="1"/>
</dbReference>
<dbReference type="GO" id="GO:0003712">
    <property type="term" value="F:transcription coregulator activity"/>
    <property type="evidence" value="ECO:0007669"/>
    <property type="project" value="EnsemblFungi"/>
</dbReference>
<keyword evidence="4" id="KW-0539">Nucleus</keyword>
<dbReference type="InterPro" id="IPR036864">
    <property type="entry name" value="Zn2-C6_fun-type_DNA-bd_sf"/>
</dbReference>
<evidence type="ECO:0000256" key="3">
    <source>
        <dbReference type="ARBA" id="ARBA00023163"/>
    </source>
</evidence>
<dbReference type="GeneID" id="34522093"/>
<accession>W6MXD8</accession>
<dbReference type="RefSeq" id="XP_022460705.1">
    <property type="nucleotide sequence ID" value="XM_022601460.1"/>
</dbReference>
<dbReference type="SMART" id="SM00066">
    <property type="entry name" value="GAL4"/>
    <property type="match status" value="1"/>
</dbReference>
<dbReference type="AlphaFoldDB" id="W6MXD8"/>
<dbReference type="PROSITE" id="PS00463">
    <property type="entry name" value="ZN2_CY6_FUNGAL_1"/>
    <property type="match status" value="1"/>
</dbReference>
<evidence type="ECO:0000313" key="8">
    <source>
        <dbReference type="Proteomes" id="UP000019384"/>
    </source>
</evidence>
<dbReference type="PROSITE" id="PS50048">
    <property type="entry name" value="ZN2_CY6_FUNGAL_2"/>
    <property type="match status" value="1"/>
</dbReference>
<name>W6MXD8_9ASCO</name>
<dbReference type="GO" id="GO:0000821">
    <property type="term" value="P:regulation of arginine metabolic process"/>
    <property type="evidence" value="ECO:0007669"/>
    <property type="project" value="EnsemblFungi"/>
</dbReference>
<dbReference type="SUPFAM" id="SSF57701">
    <property type="entry name" value="Zn2/Cys6 DNA-binding domain"/>
    <property type="match status" value="1"/>
</dbReference>
<dbReference type="STRING" id="1382522.W6MXD8"/>
<keyword evidence="2" id="KW-0238">DNA-binding</keyword>
<dbReference type="OrthoDB" id="3477330at2759"/>
<dbReference type="InterPro" id="IPR001138">
    <property type="entry name" value="Zn2Cys6_DnaBD"/>
</dbReference>
<protein>
    <recommendedName>
        <fullName evidence="6">Zn(2)-C6 fungal-type domain-containing protein</fullName>
    </recommendedName>
</protein>
<dbReference type="GO" id="GO:0008270">
    <property type="term" value="F:zinc ion binding"/>
    <property type="evidence" value="ECO:0007669"/>
    <property type="project" value="InterPro"/>
</dbReference>
<dbReference type="Pfam" id="PF00172">
    <property type="entry name" value="Zn_clus"/>
    <property type="match status" value="1"/>
</dbReference>
<evidence type="ECO:0000256" key="4">
    <source>
        <dbReference type="ARBA" id="ARBA00023242"/>
    </source>
</evidence>
<feature type="compositionally biased region" description="Basic and acidic residues" evidence="5">
    <location>
        <begin position="591"/>
        <end position="601"/>
    </location>
</feature>
<feature type="region of interest" description="Disordered" evidence="5">
    <location>
        <begin position="132"/>
        <end position="187"/>
    </location>
</feature>
<dbReference type="Proteomes" id="UP000019384">
    <property type="component" value="Unassembled WGS sequence"/>
</dbReference>
<organism evidence="7 8">
    <name type="scientific">Kuraishia capsulata CBS 1993</name>
    <dbReference type="NCBI Taxonomy" id="1382522"/>
    <lineage>
        <taxon>Eukaryota</taxon>
        <taxon>Fungi</taxon>
        <taxon>Dikarya</taxon>
        <taxon>Ascomycota</taxon>
        <taxon>Saccharomycotina</taxon>
        <taxon>Pichiomycetes</taxon>
        <taxon>Pichiales</taxon>
        <taxon>Pichiaceae</taxon>
        <taxon>Kuraishia</taxon>
    </lineage>
</organism>
<evidence type="ECO:0000313" key="7">
    <source>
        <dbReference type="EMBL" id="CDK28715.1"/>
    </source>
</evidence>
<dbReference type="GO" id="GO:0003677">
    <property type="term" value="F:DNA binding"/>
    <property type="evidence" value="ECO:0007669"/>
    <property type="project" value="UniProtKB-KW"/>
</dbReference>
<dbReference type="GO" id="GO:0000981">
    <property type="term" value="F:DNA-binding transcription factor activity, RNA polymerase II-specific"/>
    <property type="evidence" value="ECO:0007669"/>
    <property type="project" value="InterPro"/>
</dbReference>
<feature type="compositionally biased region" description="Polar residues" evidence="5">
    <location>
        <begin position="154"/>
        <end position="173"/>
    </location>
</feature>
<feature type="region of interest" description="Disordered" evidence="5">
    <location>
        <begin position="588"/>
        <end position="615"/>
    </location>
</feature>
<dbReference type="InterPro" id="IPR021858">
    <property type="entry name" value="Fun_TF"/>
</dbReference>
<keyword evidence="1" id="KW-0805">Transcription regulation</keyword>
<dbReference type="HOGENOM" id="CLU_009030_1_0_1"/>
<feature type="domain" description="Zn(2)-C6 fungal-type" evidence="6">
    <location>
        <begin position="13"/>
        <end position="42"/>
    </location>
</feature>